<feature type="non-terminal residue" evidence="3">
    <location>
        <position position="1"/>
    </location>
</feature>
<organism evidence="3 4">
    <name type="scientific">Pisolithus tinctorius Marx 270</name>
    <dbReference type="NCBI Taxonomy" id="870435"/>
    <lineage>
        <taxon>Eukaryota</taxon>
        <taxon>Fungi</taxon>
        <taxon>Dikarya</taxon>
        <taxon>Basidiomycota</taxon>
        <taxon>Agaricomycotina</taxon>
        <taxon>Agaricomycetes</taxon>
        <taxon>Agaricomycetidae</taxon>
        <taxon>Boletales</taxon>
        <taxon>Sclerodermatineae</taxon>
        <taxon>Pisolithaceae</taxon>
        <taxon>Pisolithus</taxon>
    </lineage>
</organism>
<gene>
    <name evidence="3" type="ORF">M404DRAFT_149656</name>
</gene>
<dbReference type="STRING" id="870435.A0A0C3IXV1"/>
<evidence type="ECO:0008006" key="5">
    <source>
        <dbReference type="Google" id="ProtNLM"/>
    </source>
</evidence>
<protein>
    <recommendedName>
        <fullName evidence="5">Anaphase-promoting complex subunit 4 WD40 domain-containing protein</fullName>
    </recommendedName>
</protein>
<dbReference type="SUPFAM" id="SSF50978">
    <property type="entry name" value="WD40 repeat-like"/>
    <property type="match status" value="1"/>
</dbReference>
<accession>A0A0C3IXV1</accession>
<dbReference type="PANTHER" id="PTHR19848">
    <property type="entry name" value="WD40 REPEAT PROTEIN"/>
    <property type="match status" value="1"/>
</dbReference>
<dbReference type="InParanoid" id="A0A0C3IXV1"/>
<evidence type="ECO:0000256" key="1">
    <source>
        <dbReference type="ARBA" id="ARBA00022574"/>
    </source>
</evidence>
<dbReference type="InterPro" id="IPR001680">
    <property type="entry name" value="WD40_rpt"/>
</dbReference>
<dbReference type="OrthoDB" id="2689263at2759"/>
<dbReference type="Pfam" id="PF00400">
    <property type="entry name" value="WD40"/>
    <property type="match status" value="3"/>
</dbReference>
<evidence type="ECO:0000313" key="3">
    <source>
        <dbReference type="EMBL" id="KIO01653.1"/>
    </source>
</evidence>
<dbReference type="EMBL" id="KN831987">
    <property type="protein sequence ID" value="KIO01653.1"/>
    <property type="molecule type" value="Genomic_DNA"/>
</dbReference>
<keyword evidence="2" id="KW-0677">Repeat</keyword>
<sequence length="346" mass="36872">AVAFADESQVIGGYHNGKIRRWKIEDGQQQGPTMQASGKIFSVVVSQDGQRIVTGARGGRATVWDAATHGKVLEFTEHCSDVMGADISSDSTKVVSVDWNHARIFSIASGKRLLPPLPHPHVSGVKFSPDGSRFATVSRDHGCLVYSTHNGSILFDSGKKGSTNSLSRTPLTWSSDGQQLFVGSQGKITCFDISKSISSEWSIHENKPRVPVASNGRFVACAAGSSVSLWDCVSHKQIGGTIIHATEINCVALSPSGRYLACGSADGKIAVHNLKDVLPSKYFDNSVGEHVAFGSTEHDGTITQDFTALSPSLPSLIERSKAQAAKGLWELALQDANEVCIGILLV</sequence>
<reference evidence="3 4" key="1">
    <citation type="submission" date="2014-04" db="EMBL/GenBank/DDBJ databases">
        <authorList>
            <consortium name="DOE Joint Genome Institute"/>
            <person name="Kuo A."/>
            <person name="Kohler A."/>
            <person name="Costa M.D."/>
            <person name="Nagy L.G."/>
            <person name="Floudas D."/>
            <person name="Copeland A."/>
            <person name="Barry K.W."/>
            <person name="Cichocki N."/>
            <person name="Veneault-Fourrey C."/>
            <person name="LaButti K."/>
            <person name="Lindquist E.A."/>
            <person name="Lipzen A."/>
            <person name="Lundell T."/>
            <person name="Morin E."/>
            <person name="Murat C."/>
            <person name="Sun H."/>
            <person name="Tunlid A."/>
            <person name="Henrissat B."/>
            <person name="Grigoriev I.V."/>
            <person name="Hibbett D.S."/>
            <person name="Martin F."/>
            <person name="Nordberg H.P."/>
            <person name="Cantor M.N."/>
            <person name="Hua S.X."/>
        </authorList>
    </citation>
    <scope>NUCLEOTIDE SEQUENCE [LARGE SCALE GENOMIC DNA]</scope>
    <source>
        <strain evidence="3 4">Marx 270</strain>
    </source>
</reference>
<dbReference type="AlphaFoldDB" id="A0A0C3IXV1"/>
<dbReference type="Proteomes" id="UP000054217">
    <property type="component" value="Unassembled WGS sequence"/>
</dbReference>
<evidence type="ECO:0000313" key="4">
    <source>
        <dbReference type="Proteomes" id="UP000054217"/>
    </source>
</evidence>
<keyword evidence="4" id="KW-1185">Reference proteome</keyword>
<reference evidence="4" key="2">
    <citation type="submission" date="2015-01" db="EMBL/GenBank/DDBJ databases">
        <title>Evolutionary Origins and Diversification of the Mycorrhizal Mutualists.</title>
        <authorList>
            <consortium name="DOE Joint Genome Institute"/>
            <consortium name="Mycorrhizal Genomics Consortium"/>
            <person name="Kohler A."/>
            <person name="Kuo A."/>
            <person name="Nagy L.G."/>
            <person name="Floudas D."/>
            <person name="Copeland A."/>
            <person name="Barry K.W."/>
            <person name="Cichocki N."/>
            <person name="Veneault-Fourrey C."/>
            <person name="LaButti K."/>
            <person name="Lindquist E.A."/>
            <person name="Lipzen A."/>
            <person name="Lundell T."/>
            <person name="Morin E."/>
            <person name="Murat C."/>
            <person name="Riley R."/>
            <person name="Ohm R."/>
            <person name="Sun H."/>
            <person name="Tunlid A."/>
            <person name="Henrissat B."/>
            <person name="Grigoriev I.V."/>
            <person name="Hibbett D.S."/>
            <person name="Martin F."/>
        </authorList>
    </citation>
    <scope>NUCLEOTIDE SEQUENCE [LARGE SCALE GENOMIC DNA]</scope>
    <source>
        <strain evidence="4">Marx 270</strain>
    </source>
</reference>
<proteinExistence type="predicted"/>
<evidence type="ECO:0000256" key="2">
    <source>
        <dbReference type="ARBA" id="ARBA00022737"/>
    </source>
</evidence>
<name>A0A0C3IXV1_PISTI</name>
<dbReference type="SMART" id="SM00320">
    <property type="entry name" value="WD40"/>
    <property type="match status" value="5"/>
</dbReference>
<keyword evidence="1" id="KW-0853">WD repeat</keyword>
<dbReference type="PANTHER" id="PTHR19848:SF8">
    <property type="entry name" value="F-BOX AND WD REPEAT DOMAIN CONTAINING 7"/>
    <property type="match status" value="1"/>
</dbReference>
<dbReference type="HOGENOM" id="CLU_028047_0_0_1"/>
<dbReference type="InterPro" id="IPR036322">
    <property type="entry name" value="WD40_repeat_dom_sf"/>
</dbReference>
<dbReference type="InterPro" id="IPR015943">
    <property type="entry name" value="WD40/YVTN_repeat-like_dom_sf"/>
</dbReference>
<dbReference type="Gene3D" id="2.130.10.10">
    <property type="entry name" value="YVTN repeat-like/Quinoprotein amine dehydrogenase"/>
    <property type="match status" value="3"/>
</dbReference>